<keyword evidence="3" id="KW-1185">Reference proteome</keyword>
<protein>
    <recommendedName>
        <fullName evidence="4">Elongation factor Tu-like protein</fullName>
    </recommendedName>
</protein>
<dbReference type="SUPFAM" id="SSF52540">
    <property type="entry name" value="P-loop containing nucleoside triphosphate hydrolases"/>
    <property type="match status" value="1"/>
</dbReference>
<evidence type="ECO:0008006" key="4">
    <source>
        <dbReference type="Google" id="ProtNLM"/>
    </source>
</evidence>
<feature type="compositionally biased region" description="Low complexity" evidence="1">
    <location>
        <begin position="35"/>
        <end position="55"/>
    </location>
</feature>
<evidence type="ECO:0000313" key="2">
    <source>
        <dbReference type="EMBL" id="RKQ68955.1"/>
    </source>
</evidence>
<evidence type="ECO:0000313" key="3">
    <source>
        <dbReference type="Proteomes" id="UP000282211"/>
    </source>
</evidence>
<feature type="region of interest" description="Disordered" evidence="1">
    <location>
        <begin position="34"/>
        <end position="64"/>
    </location>
</feature>
<accession>A0A420WDC6</accession>
<sequence>MIERPKRIAMIGHVDSRKSTLTAAIVKYFGDIEVSPAGPTPATASASPPSRPAGAQTLSGNGNG</sequence>
<evidence type="ECO:0000256" key="1">
    <source>
        <dbReference type="SAM" id="MobiDB-lite"/>
    </source>
</evidence>
<dbReference type="AlphaFoldDB" id="A0A420WDC6"/>
<comment type="caution">
    <text evidence="2">The sequence shown here is derived from an EMBL/GenBank/DDBJ whole genome shotgun (WGS) entry which is preliminary data.</text>
</comment>
<reference evidence="2 3" key="1">
    <citation type="submission" date="2018-10" db="EMBL/GenBank/DDBJ databases">
        <title>Genomic Encyclopedia of Type Strains, Phase IV (KMG-IV): sequencing the most valuable type-strain genomes for metagenomic binning, comparative biology and taxonomic classification.</title>
        <authorList>
            <person name="Goeker M."/>
        </authorList>
    </citation>
    <scope>NUCLEOTIDE SEQUENCE [LARGE SCALE GENOMIC DNA]</scope>
    <source>
        <strain evidence="2 3">DSM 22008</strain>
    </source>
</reference>
<proteinExistence type="predicted"/>
<dbReference type="Proteomes" id="UP000282211">
    <property type="component" value="Unassembled WGS sequence"/>
</dbReference>
<dbReference type="InParanoid" id="A0A420WDC6"/>
<dbReference type="InterPro" id="IPR027417">
    <property type="entry name" value="P-loop_NTPase"/>
</dbReference>
<dbReference type="RefSeq" id="WP_121100798.1">
    <property type="nucleotide sequence ID" value="NZ_RBII01000002.1"/>
</dbReference>
<dbReference type="EMBL" id="RBII01000002">
    <property type="protein sequence ID" value="RKQ68955.1"/>
    <property type="molecule type" value="Genomic_DNA"/>
</dbReference>
<gene>
    <name evidence="2" type="ORF">DES40_1731</name>
</gene>
<organism evidence="2 3">
    <name type="scientific">Litorimonas taeanensis</name>
    <dbReference type="NCBI Taxonomy" id="568099"/>
    <lineage>
        <taxon>Bacteria</taxon>
        <taxon>Pseudomonadati</taxon>
        <taxon>Pseudomonadota</taxon>
        <taxon>Alphaproteobacteria</taxon>
        <taxon>Maricaulales</taxon>
        <taxon>Robiginitomaculaceae</taxon>
    </lineage>
</organism>
<name>A0A420WDC6_9PROT</name>